<sequence>MEEKSKYASQTIDSPSMLKRYSHNIRFSVGKKLLNIGKEDIFLDYGGAEGAFSQTLINLSPKEIMIYEPPGDMTEGLKKNCAYVREGFDINYTMESDISKIKDNYFNKIALFEVLEHLSENLTKEALQNIHRVIAADGVLVVSVPVEIGPAGLAKNLFRLFKGEDHDSITLRNIARAFFGLPIYRGEYDYVNSHVGFNFYITKKILENEGYKITKTMYSPFRIMGWLINSQAFFVCKKILR</sequence>
<evidence type="ECO:0008006" key="3">
    <source>
        <dbReference type="Google" id="ProtNLM"/>
    </source>
</evidence>
<dbReference type="EMBL" id="LWSA01000011">
    <property type="protein sequence ID" value="OCX77061.1"/>
    <property type="molecule type" value="Genomic_DNA"/>
</dbReference>
<dbReference type="Proteomes" id="UP000094893">
    <property type="component" value="Unassembled WGS sequence"/>
</dbReference>
<reference evidence="1 2" key="1">
    <citation type="journal article" date="2016" name="Int. J. Mol. Sci.">
        <title>Comparative genomics of the extreme acidophile Acidithiobacillus thiooxidans reveals intraspecific divergence and niche adaptation.</title>
        <authorList>
            <person name="Zhang X."/>
            <person name="Feng X."/>
            <person name="Tao J."/>
            <person name="Ma L."/>
            <person name="Xiao Y."/>
            <person name="Liang Y."/>
            <person name="Liu X."/>
            <person name="Yin H."/>
        </authorList>
    </citation>
    <scope>NUCLEOTIDE SEQUENCE [LARGE SCALE GENOMIC DNA]</scope>
    <source>
        <strain evidence="1 2">A02</strain>
    </source>
</reference>
<gene>
    <name evidence="1" type="ORF">A6P07_01175</name>
</gene>
<comment type="caution">
    <text evidence="1">The sequence shown here is derived from an EMBL/GenBank/DDBJ whole genome shotgun (WGS) entry which is preliminary data.</text>
</comment>
<organism evidence="1 2">
    <name type="scientific">Acidithiobacillus thiooxidans</name>
    <name type="common">Thiobacillus thiooxidans</name>
    <dbReference type="NCBI Taxonomy" id="930"/>
    <lineage>
        <taxon>Bacteria</taxon>
        <taxon>Pseudomonadati</taxon>
        <taxon>Pseudomonadota</taxon>
        <taxon>Acidithiobacillia</taxon>
        <taxon>Acidithiobacillales</taxon>
        <taxon>Acidithiobacillaceae</taxon>
        <taxon>Acidithiobacillus</taxon>
    </lineage>
</organism>
<dbReference type="SUPFAM" id="SSF53335">
    <property type="entry name" value="S-adenosyl-L-methionine-dependent methyltransferases"/>
    <property type="match status" value="1"/>
</dbReference>
<dbReference type="InterPro" id="IPR029063">
    <property type="entry name" value="SAM-dependent_MTases_sf"/>
</dbReference>
<dbReference type="Pfam" id="PF13489">
    <property type="entry name" value="Methyltransf_23"/>
    <property type="match status" value="1"/>
</dbReference>
<protein>
    <recommendedName>
        <fullName evidence="3">Methyltransferase domain-containing protein</fullName>
    </recommendedName>
</protein>
<proteinExistence type="predicted"/>
<evidence type="ECO:0000313" key="2">
    <source>
        <dbReference type="Proteomes" id="UP000094893"/>
    </source>
</evidence>
<dbReference type="CDD" id="cd02440">
    <property type="entry name" value="AdoMet_MTases"/>
    <property type="match status" value="1"/>
</dbReference>
<name>A0A1C2IQM1_ACITH</name>
<evidence type="ECO:0000313" key="1">
    <source>
        <dbReference type="EMBL" id="OCX77061.1"/>
    </source>
</evidence>
<dbReference type="AlphaFoldDB" id="A0A1C2IQM1"/>
<dbReference type="RefSeq" id="WP_024894096.1">
    <property type="nucleotide sequence ID" value="NZ_LWRZ01000054.1"/>
</dbReference>
<accession>A0A1C2IQM1</accession>
<dbReference type="Gene3D" id="3.40.50.150">
    <property type="entry name" value="Vaccinia Virus protein VP39"/>
    <property type="match status" value="1"/>
</dbReference>